<evidence type="ECO:0000313" key="2">
    <source>
        <dbReference type="Proteomes" id="UP000501690"/>
    </source>
</evidence>
<dbReference type="EMBL" id="CP039350">
    <property type="protein sequence ID" value="QCD96484.1"/>
    <property type="molecule type" value="Genomic_DNA"/>
</dbReference>
<proteinExistence type="predicted"/>
<dbReference type="Proteomes" id="UP000501690">
    <property type="component" value="Linkage Group LG6"/>
</dbReference>
<keyword evidence="2" id="KW-1185">Reference proteome</keyword>
<evidence type="ECO:0000313" key="1">
    <source>
        <dbReference type="EMBL" id="QCD96484.1"/>
    </source>
</evidence>
<sequence>MEMAMTAAPLLPALARPRWCYCDVVGAATLLPFSGELFFSDLAARKWCGGSWWLELAVMETALLFV</sequence>
<reference evidence="1 2" key="1">
    <citation type="submission" date="2019-04" db="EMBL/GenBank/DDBJ databases">
        <title>An improved genome assembly and genetic linkage map for asparagus bean, Vigna unguiculata ssp. sesquipedialis.</title>
        <authorList>
            <person name="Xia Q."/>
            <person name="Zhang R."/>
            <person name="Dong Y."/>
        </authorList>
    </citation>
    <scope>NUCLEOTIDE SEQUENCE [LARGE SCALE GENOMIC DNA]</scope>
    <source>
        <tissue evidence="1">Leaf</tissue>
    </source>
</reference>
<protein>
    <submittedName>
        <fullName evidence="1">Uncharacterized protein</fullName>
    </submittedName>
</protein>
<accession>A0A4D6M9I3</accession>
<gene>
    <name evidence="1" type="ORF">DEO72_LG6g1188</name>
</gene>
<organism evidence="1 2">
    <name type="scientific">Vigna unguiculata</name>
    <name type="common">Cowpea</name>
    <dbReference type="NCBI Taxonomy" id="3917"/>
    <lineage>
        <taxon>Eukaryota</taxon>
        <taxon>Viridiplantae</taxon>
        <taxon>Streptophyta</taxon>
        <taxon>Embryophyta</taxon>
        <taxon>Tracheophyta</taxon>
        <taxon>Spermatophyta</taxon>
        <taxon>Magnoliopsida</taxon>
        <taxon>eudicotyledons</taxon>
        <taxon>Gunneridae</taxon>
        <taxon>Pentapetalae</taxon>
        <taxon>rosids</taxon>
        <taxon>fabids</taxon>
        <taxon>Fabales</taxon>
        <taxon>Fabaceae</taxon>
        <taxon>Papilionoideae</taxon>
        <taxon>50 kb inversion clade</taxon>
        <taxon>NPAAA clade</taxon>
        <taxon>indigoferoid/millettioid clade</taxon>
        <taxon>Phaseoleae</taxon>
        <taxon>Vigna</taxon>
    </lineage>
</organism>
<dbReference type="AlphaFoldDB" id="A0A4D6M9I3"/>
<name>A0A4D6M9I3_VIGUN</name>